<comment type="caution">
    <text evidence="1">The sequence shown here is derived from an EMBL/GenBank/DDBJ whole genome shotgun (WGS) entry which is preliminary data.</text>
</comment>
<name>A0A9W7LC56_9STRA</name>
<protein>
    <submittedName>
        <fullName evidence="1">Uncharacterized protein</fullName>
    </submittedName>
</protein>
<reference evidence="2" key="1">
    <citation type="journal article" date="2023" name="Commun. Biol.">
        <title>Genome analysis of Parmales, the sister group of diatoms, reveals the evolutionary specialization of diatoms from phago-mixotrophs to photoautotrophs.</title>
        <authorList>
            <person name="Ban H."/>
            <person name="Sato S."/>
            <person name="Yoshikawa S."/>
            <person name="Yamada K."/>
            <person name="Nakamura Y."/>
            <person name="Ichinomiya M."/>
            <person name="Sato N."/>
            <person name="Blanc-Mathieu R."/>
            <person name="Endo H."/>
            <person name="Kuwata A."/>
            <person name="Ogata H."/>
        </authorList>
    </citation>
    <scope>NUCLEOTIDE SEQUENCE [LARGE SCALE GENOMIC DNA]</scope>
</reference>
<organism evidence="1 2">
    <name type="scientific">Triparma columacea</name>
    <dbReference type="NCBI Taxonomy" id="722753"/>
    <lineage>
        <taxon>Eukaryota</taxon>
        <taxon>Sar</taxon>
        <taxon>Stramenopiles</taxon>
        <taxon>Ochrophyta</taxon>
        <taxon>Bolidophyceae</taxon>
        <taxon>Parmales</taxon>
        <taxon>Triparmaceae</taxon>
        <taxon>Triparma</taxon>
    </lineage>
</organism>
<evidence type="ECO:0000313" key="1">
    <source>
        <dbReference type="EMBL" id="GMI45189.1"/>
    </source>
</evidence>
<sequence>MENGQVHRKLKGKGKGKGKFQSCQDIAGKWLSLLPLTSYYSTSEIVPNPAQVALELISASDSLCNYFGNEYLQGAEVPAFEQSADSLALTAFPGYLGAKEGDSQFLSLAKTGNAPGRVEVCPGGQAAKIYIDAECFVLDGENVCSSTLPLYMAKFPDSSTQIVDMKFILPNTAFFLLTLTTGLNTASADNLRAPEAEGPTLTDVSDGLTIHIENGQVHRKLKGKGKGKGKFQSCQDISGKWLVLDPVTNYYSNGEMAEVNIAIEFNMAQSNTLCNYFGKNYFQFAGTQLPFEQEFESVALTAFPGYLGAKEGDNLFLSFVGASQFSAPGNVEVCPGGQTAKIYNDAFCFVSDDGQNICDSKNVVHMAKFPDPAETEIVGKTWEQLVRELAEQTDDDLQFC</sequence>
<proteinExistence type="predicted"/>
<gene>
    <name evidence="1" type="ORF">TrCOL_g11795</name>
</gene>
<dbReference type="AlphaFoldDB" id="A0A9W7LC56"/>
<keyword evidence="2" id="KW-1185">Reference proteome</keyword>
<dbReference type="Proteomes" id="UP001165065">
    <property type="component" value="Unassembled WGS sequence"/>
</dbReference>
<accession>A0A9W7LC56</accession>
<dbReference type="EMBL" id="BRYA01001536">
    <property type="protein sequence ID" value="GMI45189.1"/>
    <property type="molecule type" value="Genomic_DNA"/>
</dbReference>
<evidence type="ECO:0000313" key="2">
    <source>
        <dbReference type="Proteomes" id="UP001165065"/>
    </source>
</evidence>